<evidence type="ECO:0000313" key="2">
    <source>
        <dbReference type="EMBL" id="EQD29824.1"/>
    </source>
</evidence>
<protein>
    <submittedName>
        <fullName evidence="2">Uncharacterized protein</fullName>
    </submittedName>
</protein>
<name>T0ZM63_9ZZZZ</name>
<accession>T0ZM63</accession>
<sequence>MDPGQPKEHRESGPQHRDHRDTRARGPRAGGVPGALAPHWECRMVFGDEEQIQAFVDRVDARLRFLPPHDPQFRRNRERVNRDAERENLIVEWNLGYDEED</sequence>
<feature type="compositionally biased region" description="Basic and acidic residues" evidence="1">
    <location>
        <begin position="1"/>
        <end position="24"/>
    </location>
</feature>
<comment type="caution">
    <text evidence="2">The sequence shown here is derived from an EMBL/GenBank/DDBJ whole genome shotgun (WGS) entry which is preliminary data.</text>
</comment>
<dbReference type="EMBL" id="AUZX01015133">
    <property type="protein sequence ID" value="EQD29824.1"/>
    <property type="molecule type" value="Genomic_DNA"/>
</dbReference>
<evidence type="ECO:0000256" key="1">
    <source>
        <dbReference type="SAM" id="MobiDB-lite"/>
    </source>
</evidence>
<gene>
    <name evidence="2" type="ORF">B1A_20508</name>
</gene>
<proteinExistence type="predicted"/>
<dbReference type="AlphaFoldDB" id="T0ZM63"/>
<organism evidence="2">
    <name type="scientific">mine drainage metagenome</name>
    <dbReference type="NCBI Taxonomy" id="410659"/>
    <lineage>
        <taxon>unclassified sequences</taxon>
        <taxon>metagenomes</taxon>
        <taxon>ecological metagenomes</taxon>
    </lineage>
</organism>
<reference evidence="2" key="1">
    <citation type="submission" date="2013-08" db="EMBL/GenBank/DDBJ databases">
        <authorList>
            <person name="Mendez C."/>
            <person name="Richter M."/>
            <person name="Ferrer M."/>
            <person name="Sanchez J."/>
        </authorList>
    </citation>
    <scope>NUCLEOTIDE SEQUENCE</scope>
</reference>
<feature type="region of interest" description="Disordered" evidence="1">
    <location>
        <begin position="1"/>
        <end position="34"/>
    </location>
</feature>
<reference evidence="2" key="2">
    <citation type="journal article" date="2014" name="ISME J.">
        <title>Microbial stratification in low pH oxic and suboxic macroscopic growths along an acid mine drainage.</title>
        <authorList>
            <person name="Mendez-Garcia C."/>
            <person name="Mesa V."/>
            <person name="Sprenger R.R."/>
            <person name="Richter M."/>
            <person name="Diez M.S."/>
            <person name="Solano J."/>
            <person name="Bargiela R."/>
            <person name="Golyshina O.V."/>
            <person name="Manteca A."/>
            <person name="Ramos J.L."/>
            <person name="Gallego J.R."/>
            <person name="Llorente I."/>
            <person name="Martins Dos Santos V.A."/>
            <person name="Jensen O.N."/>
            <person name="Pelaez A.I."/>
            <person name="Sanchez J."/>
            <person name="Ferrer M."/>
        </authorList>
    </citation>
    <scope>NUCLEOTIDE SEQUENCE</scope>
</reference>